<evidence type="ECO:0000313" key="1">
    <source>
        <dbReference type="EMBL" id="OOF93469.1"/>
    </source>
</evidence>
<accession>A0A1R3RG71</accession>
<keyword evidence="2" id="KW-1185">Reference proteome</keyword>
<dbReference type="VEuPathDB" id="FungiDB:ASPCADRAFT_209426"/>
<reference evidence="2" key="1">
    <citation type="journal article" date="2017" name="Genome Biol.">
        <title>Comparative genomics reveals high biological diversity and specific adaptations in the industrially and medically important fungal genus Aspergillus.</title>
        <authorList>
            <person name="de Vries R.P."/>
            <person name="Riley R."/>
            <person name="Wiebenga A."/>
            <person name="Aguilar-Osorio G."/>
            <person name="Amillis S."/>
            <person name="Uchima C.A."/>
            <person name="Anderluh G."/>
            <person name="Asadollahi M."/>
            <person name="Askin M."/>
            <person name="Barry K."/>
            <person name="Battaglia E."/>
            <person name="Bayram O."/>
            <person name="Benocci T."/>
            <person name="Braus-Stromeyer S.A."/>
            <person name="Caldana C."/>
            <person name="Canovas D."/>
            <person name="Cerqueira G.C."/>
            <person name="Chen F."/>
            <person name="Chen W."/>
            <person name="Choi C."/>
            <person name="Clum A."/>
            <person name="Dos Santos R.A."/>
            <person name="Damasio A.R."/>
            <person name="Diallinas G."/>
            <person name="Emri T."/>
            <person name="Fekete E."/>
            <person name="Flipphi M."/>
            <person name="Freyberg S."/>
            <person name="Gallo A."/>
            <person name="Gournas C."/>
            <person name="Habgood R."/>
            <person name="Hainaut M."/>
            <person name="Harispe M.L."/>
            <person name="Henrissat B."/>
            <person name="Hilden K.S."/>
            <person name="Hope R."/>
            <person name="Hossain A."/>
            <person name="Karabika E."/>
            <person name="Karaffa L."/>
            <person name="Karanyi Z."/>
            <person name="Krasevec N."/>
            <person name="Kuo A."/>
            <person name="Kusch H."/>
            <person name="LaButti K."/>
            <person name="Lagendijk E.L."/>
            <person name="Lapidus A."/>
            <person name="Levasseur A."/>
            <person name="Lindquist E."/>
            <person name="Lipzen A."/>
            <person name="Logrieco A.F."/>
            <person name="MacCabe A."/>
            <person name="Maekelae M.R."/>
            <person name="Malavazi I."/>
            <person name="Melin P."/>
            <person name="Meyer V."/>
            <person name="Mielnichuk N."/>
            <person name="Miskei M."/>
            <person name="Molnar A.P."/>
            <person name="Mule G."/>
            <person name="Ngan C.Y."/>
            <person name="Orejas M."/>
            <person name="Orosz E."/>
            <person name="Ouedraogo J.P."/>
            <person name="Overkamp K.M."/>
            <person name="Park H.-S."/>
            <person name="Perrone G."/>
            <person name="Piumi F."/>
            <person name="Punt P.J."/>
            <person name="Ram A.F."/>
            <person name="Ramon A."/>
            <person name="Rauscher S."/>
            <person name="Record E."/>
            <person name="Riano-Pachon D.M."/>
            <person name="Robert V."/>
            <person name="Roehrig J."/>
            <person name="Ruller R."/>
            <person name="Salamov A."/>
            <person name="Salih N.S."/>
            <person name="Samson R.A."/>
            <person name="Sandor E."/>
            <person name="Sanguinetti M."/>
            <person name="Schuetze T."/>
            <person name="Sepcic K."/>
            <person name="Shelest E."/>
            <person name="Sherlock G."/>
            <person name="Sophianopoulou V."/>
            <person name="Squina F.M."/>
            <person name="Sun H."/>
            <person name="Susca A."/>
            <person name="Todd R.B."/>
            <person name="Tsang A."/>
            <person name="Unkles S.E."/>
            <person name="van de Wiele N."/>
            <person name="van Rossen-Uffink D."/>
            <person name="Oliveira J.V."/>
            <person name="Vesth T.C."/>
            <person name="Visser J."/>
            <person name="Yu J.-H."/>
            <person name="Zhou M."/>
            <person name="Andersen M.R."/>
            <person name="Archer D.B."/>
            <person name="Baker S.E."/>
            <person name="Benoit I."/>
            <person name="Brakhage A.A."/>
            <person name="Braus G.H."/>
            <person name="Fischer R."/>
            <person name="Frisvad J.C."/>
            <person name="Goldman G.H."/>
            <person name="Houbraken J."/>
            <person name="Oakley B."/>
            <person name="Pocsi I."/>
            <person name="Scazzocchio C."/>
            <person name="Seiboth B."/>
            <person name="vanKuyk P.A."/>
            <person name="Wortman J."/>
            <person name="Dyer P.S."/>
            <person name="Grigoriev I.V."/>
        </authorList>
    </citation>
    <scope>NUCLEOTIDE SEQUENCE [LARGE SCALE GENOMIC DNA]</scope>
    <source>
        <strain evidence="2">ITEM 5010</strain>
    </source>
</reference>
<proteinExistence type="predicted"/>
<evidence type="ECO:0000313" key="2">
    <source>
        <dbReference type="Proteomes" id="UP000188318"/>
    </source>
</evidence>
<organism evidence="1 2">
    <name type="scientific">Aspergillus carbonarius (strain ITEM 5010)</name>
    <dbReference type="NCBI Taxonomy" id="602072"/>
    <lineage>
        <taxon>Eukaryota</taxon>
        <taxon>Fungi</taxon>
        <taxon>Dikarya</taxon>
        <taxon>Ascomycota</taxon>
        <taxon>Pezizomycotina</taxon>
        <taxon>Eurotiomycetes</taxon>
        <taxon>Eurotiomycetidae</taxon>
        <taxon>Eurotiales</taxon>
        <taxon>Aspergillaceae</taxon>
        <taxon>Aspergillus</taxon>
        <taxon>Aspergillus subgen. Circumdati</taxon>
    </lineage>
</organism>
<dbReference type="AlphaFoldDB" id="A0A1R3RG71"/>
<sequence>MSYPSAGGMGHDTSRWDKCDGLREHQYLSALQALSRPGQQIRCDQGILHYPKGTVDFGFRYTRTGARSPSWLGWPSQRPNRDSH</sequence>
<protein>
    <submittedName>
        <fullName evidence="1">Uncharacterized protein</fullName>
    </submittedName>
</protein>
<dbReference type="Proteomes" id="UP000188318">
    <property type="component" value="Unassembled WGS sequence"/>
</dbReference>
<dbReference type="EMBL" id="KV907504">
    <property type="protein sequence ID" value="OOF93469.1"/>
    <property type="molecule type" value="Genomic_DNA"/>
</dbReference>
<name>A0A1R3RG71_ASPC5</name>
<gene>
    <name evidence="1" type="ORF">ASPCADRAFT_209426</name>
</gene>